<dbReference type="EC" id="2.7.10.2" evidence="3"/>
<reference evidence="14" key="1">
    <citation type="submission" date="2017-01" db="EMBL/GenBank/DDBJ databases">
        <authorList>
            <person name="Varghese N."/>
            <person name="Submissions S."/>
        </authorList>
    </citation>
    <scope>NUCLEOTIDE SEQUENCE [LARGE SCALE GENOMIC DNA]</scope>
    <source>
        <strain evidence="14">DSM 46698</strain>
    </source>
</reference>
<dbReference type="PANTHER" id="PTHR32309:SF13">
    <property type="entry name" value="FERRIC ENTEROBACTIN TRANSPORT PROTEIN FEPE"/>
    <property type="match status" value="1"/>
</dbReference>
<dbReference type="CDD" id="cd05387">
    <property type="entry name" value="BY-kinase"/>
    <property type="match status" value="1"/>
</dbReference>
<gene>
    <name evidence="13" type="ORF">SAMN05421761_103381</name>
</gene>
<name>A0A1N7LJ87_9BACT</name>
<dbReference type="FunFam" id="3.40.50.300:FF:000527">
    <property type="entry name" value="Tyrosine-protein kinase etk"/>
    <property type="match status" value="1"/>
</dbReference>
<keyword evidence="7" id="KW-0067">ATP-binding</keyword>
<accession>A0A1N7LJ87</accession>
<comment type="similarity">
    <text evidence="2">Belongs to the etk/wzc family.</text>
</comment>
<dbReference type="Proteomes" id="UP000186026">
    <property type="component" value="Unassembled WGS sequence"/>
</dbReference>
<evidence type="ECO:0000256" key="2">
    <source>
        <dbReference type="ARBA" id="ARBA00008883"/>
    </source>
</evidence>
<dbReference type="Pfam" id="PF13614">
    <property type="entry name" value="AAA_31"/>
    <property type="match status" value="1"/>
</dbReference>
<evidence type="ECO:0000256" key="9">
    <source>
        <dbReference type="ARBA" id="ARBA00051245"/>
    </source>
</evidence>
<evidence type="ECO:0000256" key="1">
    <source>
        <dbReference type="ARBA" id="ARBA00007316"/>
    </source>
</evidence>
<dbReference type="Gene3D" id="3.40.50.300">
    <property type="entry name" value="P-loop containing nucleotide triphosphate hydrolases"/>
    <property type="match status" value="1"/>
</dbReference>
<evidence type="ECO:0000256" key="8">
    <source>
        <dbReference type="ARBA" id="ARBA00023137"/>
    </source>
</evidence>
<evidence type="ECO:0000256" key="6">
    <source>
        <dbReference type="ARBA" id="ARBA00022777"/>
    </source>
</evidence>
<evidence type="ECO:0000313" key="14">
    <source>
        <dbReference type="Proteomes" id="UP000186026"/>
    </source>
</evidence>
<dbReference type="InterPro" id="IPR027417">
    <property type="entry name" value="P-loop_NTPase"/>
</dbReference>
<evidence type="ECO:0000256" key="11">
    <source>
        <dbReference type="SAM" id="Phobius"/>
    </source>
</evidence>
<evidence type="ECO:0000256" key="5">
    <source>
        <dbReference type="ARBA" id="ARBA00022741"/>
    </source>
</evidence>
<comment type="catalytic activity">
    <reaction evidence="9">
        <text>L-tyrosyl-[protein] + ATP = O-phospho-L-tyrosyl-[protein] + ADP + H(+)</text>
        <dbReference type="Rhea" id="RHEA:10596"/>
        <dbReference type="Rhea" id="RHEA-COMP:10136"/>
        <dbReference type="Rhea" id="RHEA-COMP:20101"/>
        <dbReference type="ChEBI" id="CHEBI:15378"/>
        <dbReference type="ChEBI" id="CHEBI:30616"/>
        <dbReference type="ChEBI" id="CHEBI:46858"/>
        <dbReference type="ChEBI" id="CHEBI:61978"/>
        <dbReference type="ChEBI" id="CHEBI:456216"/>
        <dbReference type="EC" id="2.7.10.2"/>
    </reaction>
</comment>
<dbReference type="SUPFAM" id="SSF52540">
    <property type="entry name" value="P-loop containing nucleoside triphosphate hydrolases"/>
    <property type="match status" value="1"/>
</dbReference>
<protein>
    <recommendedName>
        <fullName evidence="3">non-specific protein-tyrosine kinase</fullName>
        <ecNumber evidence="3">2.7.10.2</ecNumber>
    </recommendedName>
</protein>
<evidence type="ECO:0000256" key="3">
    <source>
        <dbReference type="ARBA" id="ARBA00011903"/>
    </source>
</evidence>
<dbReference type="InterPro" id="IPR025669">
    <property type="entry name" value="AAA_dom"/>
</dbReference>
<evidence type="ECO:0000256" key="7">
    <source>
        <dbReference type="ARBA" id="ARBA00022840"/>
    </source>
</evidence>
<keyword evidence="11" id="KW-0472">Membrane</keyword>
<dbReference type="GO" id="GO:0005886">
    <property type="term" value="C:plasma membrane"/>
    <property type="evidence" value="ECO:0007669"/>
    <property type="project" value="UniProtKB-ARBA"/>
</dbReference>
<dbReference type="AlphaFoldDB" id="A0A1N7LJ87"/>
<sequence length="821" mass="94702">MEKLDLSQLDNEEKALEIRYVIARYIRFWPWYVLVIFLFLVGTYVFHRYTVDQYSVSGTIVIRGNNKPETRILDRSAIFSGQNNLDNDILMISSKNLAREALAKLHFDVEYFAKTNIKSIELYNSSPIRIEVDWDHMQLTNTPMQLQILSETFFKIMPEAPGFLDFTPAIAQGDDQLFDKIFKFGEEIETGRSKFKVHLVNPSRLGEIIIFNLKSPTQLEERMSKAISISLVNSAATVLEIRMTTTVVEKGRDYINALMESYLDYELREKNRNTENTLKFIEEQLRFLEDSLKKKERELQDFKVQNRMINVTAEFSDILGRINRLDDDAQAMDFELSYYASIKKYIEDKTKDYSQVIAPSVVGIPDPLLNGLIQNLVELSQERRKLLASVNEIHPEVKKIDVQMEKVQDALFENVVNLIENTEKKRALLSRNIQNYDKQFAELPESESRYASIFREYRLRENLYTYLLEKRAEAGIAKASNVSDNAILDYAKLGSLVFPKKQNNYLMAIALGFFLPFGFFVMRDIFDNRIRDQRDLKKNFMIPQLAIIGNSQKDTNMVVLEHPKSAVSESFRSLRSAINYIAAGKKSKKILVTSSVSGEGKTFTSLNLASVMALGGKKTVVVGADLRRPKLASYFNYSDKKGLSTFLIGKANEEEIIVPSSHENLFFVPSGIIPPNPAELLQTQKLKDFISYLEGNFDIVIFDTPPLGLVSETIDLMRLFDLNLYVVRQNYTLKDHLVMINDLFNNKQVNNVYGVFNGITDSGYYYEGYNYGYGNTYLYSQNNKYMYNYYGEDLEEKKRIFKKRKTGLKAFVIKIKKAFRS</sequence>
<dbReference type="InterPro" id="IPR050445">
    <property type="entry name" value="Bact_polysacc_biosynth/exp"/>
</dbReference>
<feature type="transmembrane region" description="Helical" evidence="11">
    <location>
        <begin position="505"/>
        <end position="526"/>
    </location>
</feature>
<keyword evidence="5" id="KW-0547">Nucleotide-binding</keyword>
<evidence type="ECO:0000256" key="10">
    <source>
        <dbReference type="SAM" id="Coils"/>
    </source>
</evidence>
<dbReference type="OrthoDB" id="9794577at2"/>
<keyword evidence="8" id="KW-0829">Tyrosine-protein kinase</keyword>
<dbReference type="InterPro" id="IPR005702">
    <property type="entry name" value="Wzc-like_C"/>
</dbReference>
<dbReference type="GO" id="GO:0042802">
    <property type="term" value="F:identical protein binding"/>
    <property type="evidence" value="ECO:0007669"/>
    <property type="project" value="UniProtKB-ARBA"/>
</dbReference>
<keyword evidence="11" id="KW-1133">Transmembrane helix</keyword>
<dbReference type="NCBIfam" id="TIGR01007">
    <property type="entry name" value="eps_fam"/>
    <property type="match status" value="1"/>
</dbReference>
<dbReference type="STRING" id="529505.SAMN05421761_103381"/>
<keyword evidence="4" id="KW-0808">Transferase</keyword>
<evidence type="ECO:0000259" key="12">
    <source>
        <dbReference type="Pfam" id="PF13614"/>
    </source>
</evidence>
<dbReference type="GO" id="GO:0005524">
    <property type="term" value="F:ATP binding"/>
    <property type="evidence" value="ECO:0007669"/>
    <property type="project" value="UniProtKB-KW"/>
</dbReference>
<proteinExistence type="inferred from homology"/>
<evidence type="ECO:0000313" key="13">
    <source>
        <dbReference type="EMBL" id="SIS73905.1"/>
    </source>
</evidence>
<dbReference type="EMBL" id="FTOP01000003">
    <property type="protein sequence ID" value="SIS73905.1"/>
    <property type="molecule type" value="Genomic_DNA"/>
</dbReference>
<keyword evidence="10" id="KW-0175">Coiled coil</keyword>
<feature type="transmembrane region" description="Helical" evidence="11">
    <location>
        <begin position="28"/>
        <end position="47"/>
    </location>
</feature>
<evidence type="ECO:0000256" key="4">
    <source>
        <dbReference type="ARBA" id="ARBA00022679"/>
    </source>
</evidence>
<dbReference type="PANTHER" id="PTHR32309">
    <property type="entry name" value="TYROSINE-PROTEIN KINASE"/>
    <property type="match status" value="1"/>
</dbReference>
<dbReference type="RefSeq" id="WP_076499388.1">
    <property type="nucleotide sequence ID" value="NZ_FTOP01000003.1"/>
</dbReference>
<feature type="domain" description="AAA" evidence="12">
    <location>
        <begin position="588"/>
        <end position="710"/>
    </location>
</feature>
<organism evidence="13 14">
    <name type="scientific">Belliella pelovolcani</name>
    <dbReference type="NCBI Taxonomy" id="529505"/>
    <lineage>
        <taxon>Bacteria</taxon>
        <taxon>Pseudomonadati</taxon>
        <taxon>Bacteroidota</taxon>
        <taxon>Cytophagia</taxon>
        <taxon>Cytophagales</taxon>
        <taxon>Cyclobacteriaceae</taxon>
        <taxon>Belliella</taxon>
    </lineage>
</organism>
<keyword evidence="11" id="KW-0812">Transmembrane</keyword>
<dbReference type="GO" id="GO:0004715">
    <property type="term" value="F:non-membrane spanning protein tyrosine kinase activity"/>
    <property type="evidence" value="ECO:0007669"/>
    <property type="project" value="UniProtKB-EC"/>
</dbReference>
<keyword evidence="14" id="KW-1185">Reference proteome</keyword>
<comment type="similarity">
    <text evidence="1">Belongs to the CpsD/CapB family.</text>
</comment>
<feature type="coiled-coil region" evidence="10">
    <location>
        <begin position="271"/>
        <end position="305"/>
    </location>
</feature>
<keyword evidence="6" id="KW-0418">Kinase</keyword>